<reference evidence="3" key="2">
    <citation type="submission" date="2022-06" db="UniProtKB">
        <authorList>
            <consortium name="EnsemblMetazoa"/>
        </authorList>
    </citation>
    <scope>IDENTIFICATION</scope>
    <source>
        <strain evidence="3">p50T (Dazao)</strain>
    </source>
</reference>
<organism evidence="3 4">
    <name type="scientific">Bombyx mori</name>
    <name type="common">Silk moth</name>
    <dbReference type="NCBI Taxonomy" id="7091"/>
    <lineage>
        <taxon>Eukaryota</taxon>
        <taxon>Metazoa</taxon>
        <taxon>Ecdysozoa</taxon>
        <taxon>Arthropoda</taxon>
        <taxon>Hexapoda</taxon>
        <taxon>Insecta</taxon>
        <taxon>Pterygota</taxon>
        <taxon>Neoptera</taxon>
        <taxon>Endopterygota</taxon>
        <taxon>Lepidoptera</taxon>
        <taxon>Glossata</taxon>
        <taxon>Ditrysia</taxon>
        <taxon>Bombycoidea</taxon>
        <taxon>Bombycidae</taxon>
        <taxon>Bombycinae</taxon>
        <taxon>Bombyx</taxon>
    </lineage>
</organism>
<dbReference type="InterPro" id="IPR006578">
    <property type="entry name" value="MADF-dom"/>
</dbReference>
<feature type="region of interest" description="Disordered" evidence="1">
    <location>
        <begin position="163"/>
        <end position="185"/>
    </location>
</feature>
<feature type="domain" description="MADF" evidence="2">
    <location>
        <begin position="10"/>
        <end position="99"/>
    </location>
</feature>
<dbReference type="PROSITE" id="PS51029">
    <property type="entry name" value="MADF"/>
    <property type="match status" value="1"/>
</dbReference>
<name>A0A8R2ARS3_BOMMO</name>
<dbReference type="SMART" id="SM00595">
    <property type="entry name" value="MADF"/>
    <property type="match status" value="1"/>
</dbReference>
<dbReference type="EnsemblMetazoa" id="XM_004923875.4">
    <property type="protein sequence ID" value="XP_004923932.2"/>
    <property type="gene ID" value="LOC101738199"/>
</dbReference>
<dbReference type="RefSeq" id="XP_004923932.2">
    <property type="nucleotide sequence ID" value="XM_004923875.5"/>
</dbReference>
<evidence type="ECO:0000313" key="3">
    <source>
        <dbReference type="EnsemblMetazoa" id="XP_004923932.2"/>
    </source>
</evidence>
<dbReference type="PANTHER" id="PTHR21505:SF8">
    <property type="entry name" value="DPT-YFP REPRESSOR BY OVEREXPRESSION, ISOFORM D-RELATED"/>
    <property type="match status" value="1"/>
</dbReference>
<dbReference type="GeneID" id="101738199"/>
<dbReference type="KEGG" id="bmor:101738199"/>
<keyword evidence="4" id="KW-1185">Reference proteome</keyword>
<evidence type="ECO:0000256" key="1">
    <source>
        <dbReference type="SAM" id="MobiDB-lite"/>
    </source>
</evidence>
<dbReference type="PANTHER" id="PTHR21505">
    <property type="entry name" value="MADF DOMAIN-CONTAINING PROTEIN-RELATED"/>
    <property type="match status" value="1"/>
</dbReference>
<evidence type="ECO:0000313" key="4">
    <source>
        <dbReference type="Proteomes" id="UP000005204"/>
    </source>
</evidence>
<dbReference type="Proteomes" id="UP000005204">
    <property type="component" value="Unassembled WGS sequence"/>
</dbReference>
<dbReference type="Pfam" id="PF10545">
    <property type="entry name" value="MADF_DNA_bdg"/>
    <property type="match status" value="1"/>
</dbReference>
<sequence>MRWSEEQTHQFVKTYLKHENLWNPKHVNNRHAQYRMKSYKQILSDFKELTGIDMNVSDLKIKIKNLRSTYTQEVNKIKQRSNQNFKYKTNLKWFHDWHKRTQQNAEVQNESEEPDDSEIWLETEISNENSDINPFLDEEYTFIKVEPNDSLKIKEPCPIDSKKMKWRSQSTENSEDTFRGSIDSTTPKEDEFDIYGKFIASQLRKMDLQKALRLQLDIQSLISEARISDLAGK</sequence>
<evidence type="ECO:0000259" key="2">
    <source>
        <dbReference type="PROSITE" id="PS51029"/>
    </source>
</evidence>
<proteinExistence type="predicted"/>
<reference evidence="4" key="1">
    <citation type="journal article" date="2008" name="Insect Biochem. Mol. Biol.">
        <title>The genome of a lepidopteran model insect, the silkworm Bombyx mori.</title>
        <authorList>
            <consortium name="International Silkworm Genome Consortium"/>
        </authorList>
    </citation>
    <scope>NUCLEOTIDE SEQUENCE [LARGE SCALE GENOMIC DNA]</scope>
    <source>
        <strain evidence="4">p50T</strain>
    </source>
</reference>
<dbReference type="AlphaFoldDB" id="A0A8R2ARS3"/>
<accession>A0A8R2ARS3</accession>
<protein>
    <recommendedName>
        <fullName evidence="2">MADF domain-containing protein</fullName>
    </recommendedName>
</protein>